<dbReference type="RefSeq" id="WP_147168791.1">
    <property type="nucleotide sequence ID" value="NZ_VOOR01000044.1"/>
</dbReference>
<organism evidence="2 3">
    <name type="scientific">Phaeodactylibacter luteus</name>
    <dbReference type="NCBI Taxonomy" id="1564516"/>
    <lineage>
        <taxon>Bacteria</taxon>
        <taxon>Pseudomonadati</taxon>
        <taxon>Bacteroidota</taxon>
        <taxon>Saprospiria</taxon>
        <taxon>Saprospirales</taxon>
        <taxon>Haliscomenobacteraceae</taxon>
        <taxon>Phaeodactylibacter</taxon>
    </lineage>
</organism>
<keyword evidence="1" id="KW-1133">Transmembrane helix</keyword>
<feature type="transmembrane region" description="Helical" evidence="1">
    <location>
        <begin position="32"/>
        <end position="54"/>
    </location>
</feature>
<name>A0A5C6RHK5_9BACT</name>
<accession>A0A5C6RHK5</accession>
<keyword evidence="1" id="KW-0472">Membrane</keyword>
<evidence type="ECO:0000313" key="3">
    <source>
        <dbReference type="Proteomes" id="UP000321580"/>
    </source>
</evidence>
<evidence type="ECO:0000313" key="2">
    <source>
        <dbReference type="EMBL" id="TXB61821.1"/>
    </source>
</evidence>
<gene>
    <name evidence="2" type="ORF">FRY97_17115</name>
</gene>
<dbReference type="AlphaFoldDB" id="A0A5C6RHK5"/>
<dbReference type="Proteomes" id="UP000321580">
    <property type="component" value="Unassembled WGS sequence"/>
</dbReference>
<protein>
    <submittedName>
        <fullName evidence="2">Uncharacterized protein</fullName>
    </submittedName>
</protein>
<reference evidence="2 3" key="1">
    <citation type="submission" date="2019-08" db="EMBL/GenBank/DDBJ databases">
        <title>Genome of Phaeodactylibacter luteus.</title>
        <authorList>
            <person name="Bowman J.P."/>
        </authorList>
    </citation>
    <scope>NUCLEOTIDE SEQUENCE [LARGE SCALE GENOMIC DNA]</scope>
    <source>
        <strain evidence="2 3">KCTC 42180</strain>
    </source>
</reference>
<keyword evidence="3" id="KW-1185">Reference proteome</keyword>
<comment type="caution">
    <text evidence="2">The sequence shown here is derived from an EMBL/GenBank/DDBJ whole genome shotgun (WGS) entry which is preliminary data.</text>
</comment>
<proteinExistence type="predicted"/>
<dbReference type="PROSITE" id="PS51257">
    <property type="entry name" value="PROKAR_LIPOPROTEIN"/>
    <property type="match status" value="1"/>
</dbReference>
<evidence type="ECO:0000256" key="1">
    <source>
        <dbReference type="SAM" id="Phobius"/>
    </source>
</evidence>
<dbReference type="EMBL" id="VOOR01000044">
    <property type="protein sequence ID" value="TXB61821.1"/>
    <property type="molecule type" value="Genomic_DNA"/>
</dbReference>
<sequence>MSGAKVGFFAQASLGCRLFFRKQMPWGADLELYFAMLLFAFVSAGHSGAQEICFGSKKAWRSAKRQAFWA</sequence>
<keyword evidence="1" id="KW-0812">Transmembrane</keyword>